<feature type="transmembrane region" description="Helical" evidence="7">
    <location>
        <begin position="159"/>
        <end position="178"/>
    </location>
</feature>
<dbReference type="Pfam" id="PF13746">
    <property type="entry name" value="Fer4_18"/>
    <property type="match status" value="1"/>
</dbReference>
<dbReference type="PROSITE" id="PS51379">
    <property type="entry name" value="4FE4S_FER_2"/>
    <property type="match status" value="1"/>
</dbReference>
<keyword evidence="7" id="KW-0812">Transmembrane</keyword>
<dbReference type="Gene3D" id="2.60.40.10">
    <property type="entry name" value="Immunoglobulins"/>
    <property type="match status" value="1"/>
</dbReference>
<dbReference type="NCBIfam" id="TIGR02745">
    <property type="entry name" value="ccoG_rdxA_fixG"/>
    <property type="match status" value="1"/>
</dbReference>
<sequence length="473" mass="53820">MATQKQPNLDSVTTINKDGSHFKLHPSDVQGPFTLWRRIVGYALIVLYAALPWIPINGYPALFLDTAQRRFHVLGITLAVQDLWLLFFLISGLGFSLFFITALLGRVWCGWACPYTVFLDHVFRRIERLVEGDAQARRKLDAAPKSPQKTTKRIIKHSLFLLCSTLIAHIFVSYFISLENLYLYMQESPGEHAVSFGVVAFLTIVLYFCFAWFREQFCIVMCPYGRIQSALSDDDTMVIGYDTHRGNPPGKPKDPNAGDCIDCRRCVQVCPTGIDIRNGLQMECIGCAACIDACDAIMTKLKRPTGLVRYDSHNGLEQKKKRVIRPRILVYALMMMLGATVLSLTLYNKARSFSAQVNKMRGVTYQMDKAGVRNVYQIHLFNKRNQDSTFDIRLVDAPEWIQTTGTTENIVLKPLEEKTYTLVVTAPAEHYKGKFNFTLQVQSRIDESTVDNEVRFLGPSPRLYRKSLEKPEK</sequence>
<dbReference type="Proteomes" id="UP000557872">
    <property type="component" value="Unassembled WGS sequence"/>
</dbReference>
<keyword evidence="4" id="KW-0249">Electron transport</keyword>
<dbReference type="InterPro" id="IPR051684">
    <property type="entry name" value="Electron_Trans/Redox"/>
</dbReference>
<keyword evidence="6" id="KW-0411">Iron-sulfur</keyword>
<gene>
    <name evidence="9" type="primary">ccoG</name>
    <name evidence="9" type="ORF">HW115_13970</name>
</gene>
<comment type="caution">
    <text evidence="9">The sequence shown here is derived from an EMBL/GenBank/DDBJ whole genome shotgun (WGS) entry which is preliminary data.</text>
</comment>
<feature type="transmembrane region" description="Helical" evidence="7">
    <location>
        <begin position="39"/>
        <end position="59"/>
    </location>
</feature>
<organism evidence="9 10">
    <name type="scientific">Oceaniferula marina</name>
    <dbReference type="NCBI Taxonomy" id="2748318"/>
    <lineage>
        <taxon>Bacteria</taxon>
        <taxon>Pseudomonadati</taxon>
        <taxon>Verrucomicrobiota</taxon>
        <taxon>Verrucomicrobiia</taxon>
        <taxon>Verrucomicrobiales</taxon>
        <taxon>Verrucomicrobiaceae</taxon>
        <taxon>Oceaniferula</taxon>
    </lineage>
</organism>
<dbReference type="InterPro" id="IPR013783">
    <property type="entry name" value="Ig-like_fold"/>
</dbReference>
<dbReference type="GO" id="GO:0051539">
    <property type="term" value="F:4 iron, 4 sulfur cluster binding"/>
    <property type="evidence" value="ECO:0007669"/>
    <property type="project" value="UniProtKB-KW"/>
</dbReference>
<evidence type="ECO:0000256" key="3">
    <source>
        <dbReference type="ARBA" id="ARBA00022723"/>
    </source>
</evidence>
<keyword evidence="3" id="KW-0479">Metal-binding</keyword>
<evidence type="ECO:0000256" key="1">
    <source>
        <dbReference type="ARBA" id="ARBA00022448"/>
    </source>
</evidence>
<keyword evidence="7" id="KW-0472">Membrane</keyword>
<proteinExistence type="predicted"/>
<dbReference type="PROSITE" id="PS00198">
    <property type="entry name" value="4FE4S_FER_1"/>
    <property type="match status" value="1"/>
</dbReference>
<keyword evidence="2" id="KW-0004">4Fe-4S</keyword>
<dbReference type="Gene3D" id="3.30.70.20">
    <property type="match status" value="1"/>
</dbReference>
<dbReference type="SUPFAM" id="SSF54862">
    <property type="entry name" value="4Fe-4S ferredoxins"/>
    <property type="match status" value="1"/>
</dbReference>
<evidence type="ECO:0000256" key="4">
    <source>
        <dbReference type="ARBA" id="ARBA00022982"/>
    </source>
</evidence>
<dbReference type="GO" id="GO:0005886">
    <property type="term" value="C:plasma membrane"/>
    <property type="evidence" value="ECO:0007669"/>
    <property type="project" value="TreeGrafter"/>
</dbReference>
<evidence type="ECO:0000256" key="2">
    <source>
        <dbReference type="ARBA" id="ARBA00022485"/>
    </source>
</evidence>
<evidence type="ECO:0000259" key="8">
    <source>
        <dbReference type="PROSITE" id="PS51379"/>
    </source>
</evidence>
<dbReference type="Pfam" id="PF11614">
    <property type="entry name" value="FixG_C"/>
    <property type="match status" value="1"/>
</dbReference>
<dbReference type="InterPro" id="IPR017896">
    <property type="entry name" value="4Fe4S_Fe-S-bd"/>
</dbReference>
<evidence type="ECO:0000256" key="7">
    <source>
        <dbReference type="SAM" id="Phobius"/>
    </source>
</evidence>
<dbReference type="RefSeq" id="WP_178933522.1">
    <property type="nucleotide sequence ID" value="NZ_JACBAZ010000005.1"/>
</dbReference>
<feature type="transmembrane region" description="Helical" evidence="7">
    <location>
        <begin position="193"/>
        <end position="213"/>
    </location>
</feature>
<keyword evidence="1" id="KW-0813">Transport</keyword>
<dbReference type="InterPro" id="IPR017900">
    <property type="entry name" value="4Fe4S_Fe_S_CS"/>
</dbReference>
<dbReference type="PANTHER" id="PTHR30176:SF3">
    <property type="entry name" value="FERREDOXIN-TYPE PROTEIN NAPH"/>
    <property type="match status" value="1"/>
</dbReference>
<accession>A0A851GH89</accession>
<dbReference type="InterPro" id="IPR014116">
    <property type="entry name" value="Cyt_c_oxidase_cbb3_FixG"/>
</dbReference>
<dbReference type="AlphaFoldDB" id="A0A851GH89"/>
<dbReference type="Pfam" id="PF12801">
    <property type="entry name" value="Fer4_5"/>
    <property type="match status" value="1"/>
</dbReference>
<dbReference type="EMBL" id="JACBAZ010000005">
    <property type="protein sequence ID" value="NWK56726.1"/>
    <property type="molecule type" value="Genomic_DNA"/>
</dbReference>
<evidence type="ECO:0000313" key="9">
    <source>
        <dbReference type="EMBL" id="NWK56726.1"/>
    </source>
</evidence>
<feature type="transmembrane region" description="Helical" evidence="7">
    <location>
        <begin position="328"/>
        <end position="347"/>
    </location>
</feature>
<evidence type="ECO:0000256" key="6">
    <source>
        <dbReference type="ARBA" id="ARBA00023014"/>
    </source>
</evidence>
<name>A0A851GH89_9BACT</name>
<dbReference type="InterPro" id="IPR032879">
    <property type="entry name" value="FixG_C"/>
</dbReference>
<dbReference type="PANTHER" id="PTHR30176">
    <property type="entry name" value="FERREDOXIN-TYPE PROTEIN NAPH"/>
    <property type="match status" value="1"/>
</dbReference>
<keyword evidence="5" id="KW-0408">Iron</keyword>
<protein>
    <submittedName>
        <fullName evidence="9">Cytochrome c oxidase accessory protein CcoG</fullName>
    </submittedName>
</protein>
<evidence type="ECO:0000256" key="5">
    <source>
        <dbReference type="ARBA" id="ARBA00023004"/>
    </source>
</evidence>
<keyword evidence="10" id="KW-1185">Reference proteome</keyword>
<reference evidence="9 10" key="1">
    <citation type="submission" date="2020-07" db="EMBL/GenBank/DDBJ databases">
        <title>Roseicoccus Jingziensis gen. nov., sp. nov., isolated from coastal seawater.</title>
        <authorList>
            <person name="Feng X."/>
        </authorList>
    </citation>
    <scope>NUCLEOTIDE SEQUENCE [LARGE SCALE GENOMIC DNA]</scope>
    <source>
        <strain evidence="9 10">N1E253</strain>
    </source>
</reference>
<evidence type="ECO:0000313" key="10">
    <source>
        <dbReference type="Proteomes" id="UP000557872"/>
    </source>
</evidence>
<feature type="domain" description="4Fe-4S ferredoxin-type" evidence="8">
    <location>
        <begin position="250"/>
        <end position="279"/>
    </location>
</feature>
<keyword evidence="7" id="KW-1133">Transmembrane helix</keyword>
<dbReference type="GO" id="GO:0046872">
    <property type="term" value="F:metal ion binding"/>
    <property type="evidence" value="ECO:0007669"/>
    <property type="project" value="UniProtKB-KW"/>
</dbReference>